<name>A0A5V4Z9G9_SALER</name>
<sequence length="223" mass="26371">MLYKLKNEVPPEHYRLVYFDEAGFAASPPIQYGWGPRGQPHMVEPQNHCRRSVLGALDYSDNALFYNTKLGSVSRDDVINFLEQVVRQGGDRLTILVLDNAPIHRGIDDETRKRWFFEHNMCLLYLPVYSPDLNVIEMVWKNAKYHWRRFINWRKETLESELDKLLGAYGDRFAVNLSWLVIKKIMNFYSLFPRVFFVFSMSRFRVFFAPLQPINGSMKLSHR</sequence>
<feature type="domain" description="Tc1-like transposase DDE" evidence="1">
    <location>
        <begin position="15"/>
        <end position="154"/>
    </location>
</feature>
<dbReference type="InterPro" id="IPR047655">
    <property type="entry name" value="Transpos_IS630-like"/>
</dbReference>
<organism evidence="2">
    <name type="scientific">Salmonella enterica</name>
    <name type="common">Salmonella choleraesuis</name>
    <dbReference type="NCBI Taxonomy" id="28901"/>
    <lineage>
        <taxon>Bacteria</taxon>
        <taxon>Pseudomonadati</taxon>
        <taxon>Pseudomonadota</taxon>
        <taxon>Gammaproteobacteria</taxon>
        <taxon>Enterobacterales</taxon>
        <taxon>Enterobacteriaceae</taxon>
        <taxon>Salmonella</taxon>
    </lineage>
</organism>
<dbReference type="InterPro" id="IPR038717">
    <property type="entry name" value="Tc1-like_DDE_dom"/>
</dbReference>
<dbReference type="Pfam" id="PF13358">
    <property type="entry name" value="DDE_3"/>
    <property type="match status" value="1"/>
</dbReference>
<accession>A0A5V4Z9G9</accession>
<evidence type="ECO:0000259" key="1">
    <source>
        <dbReference type="Pfam" id="PF13358"/>
    </source>
</evidence>
<gene>
    <name evidence="2" type="ORF">CWK15_23620</name>
</gene>
<dbReference type="GO" id="GO:0003676">
    <property type="term" value="F:nucleic acid binding"/>
    <property type="evidence" value="ECO:0007669"/>
    <property type="project" value="InterPro"/>
</dbReference>
<protein>
    <submittedName>
        <fullName evidence="2">IS630 family transposase</fullName>
    </submittedName>
</protein>
<dbReference type="AlphaFoldDB" id="A0A5V4Z9G9"/>
<proteinExistence type="predicted"/>
<reference evidence="2" key="1">
    <citation type="submission" date="2018-07" db="EMBL/GenBank/DDBJ databases">
        <authorList>
            <consortium name="PulseNet: The National Subtyping Network for Foodborne Disease Surveillance"/>
            <person name="Tarr C.L."/>
            <person name="Trees E."/>
            <person name="Katz L.S."/>
            <person name="Carleton-Romer H.A."/>
            <person name="Stroika S."/>
            <person name="Kucerova Z."/>
            <person name="Roache K.F."/>
            <person name="Sabol A.L."/>
            <person name="Besser J."/>
            <person name="Gerner-Smidt P."/>
        </authorList>
    </citation>
    <scope>NUCLEOTIDE SEQUENCE</scope>
    <source>
        <strain evidence="2">PNUSAS029138</strain>
    </source>
</reference>
<dbReference type="NCBIfam" id="NF033545">
    <property type="entry name" value="transpos_IS630"/>
    <property type="match status" value="1"/>
</dbReference>
<dbReference type="PANTHER" id="PTHR46564">
    <property type="entry name" value="TRANSPOSASE"/>
    <property type="match status" value="1"/>
</dbReference>
<dbReference type="PANTHER" id="PTHR46564:SF1">
    <property type="entry name" value="TRANSPOSASE"/>
    <property type="match status" value="1"/>
</dbReference>
<dbReference type="InterPro" id="IPR036397">
    <property type="entry name" value="RNaseH_sf"/>
</dbReference>
<dbReference type="EMBL" id="AAHBYH010000032">
    <property type="protein sequence ID" value="EBU3914334.1"/>
    <property type="molecule type" value="Genomic_DNA"/>
</dbReference>
<comment type="caution">
    <text evidence="2">The sequence shown here is derived from an EMBL/GenBank/DDBJ whole genome shotgun (WGS) entry which is preliminary data.</text>
</comment>
<evidence type="ECO:0000313" key="2">
    <source>
        <dbReference type="EMBL" id="EBU3914334.1"/>
    </source>
</evidence>
<dbReference type="Gene3D" id="3.30.420.10">
    <property type="entry name" value="Ribonuclease H-like superfamily/Ribonuclease H"/>
    <property type="match status" value="1"/>
</dbReference>